<accession>A0A8J4EFX3</accession>
<name>A0A8J4EFX3_9ACTN</name>
<proteinExistence type="predicted"/>
<dbReference type="Proteomes" id="UP000635606">
    <property type="component" value="Unassembled WGS sequence"/>
</dbReference>
<gene>
    <name evidence="1" type="ORF">Voc01_090270</name>
</gene>
<protein>
    <submittedName>
        <fullName evidence="1">Uncharacterized protein</fullName>
    </submittedName>
</protein>
<sequence length="78" mass="8546">MECVHTWAQAENLIRQMKAAVDAFESLPKGFAGDTAPNTSGHVDWTPKRKAAFAEIGKHAEALRDLALKHPNCFPDVS</sequence>
<organism evidence="1 2">
    <name type="scientific">Virgisporangium ochraceum</name>
    <dbReference type="NCBI Taxonomy" id="65505"/>
    <lineage>
        <taxon>Bacteria</taxon>
        <taxon>Bacillati</taxon>
        <taxon>Actinomycetota</taxon>
        <taxon>Actinomycetes</taxon>
        <taxon>Micromonosporales</taxon>
        <taxon>Micromonosporaceae</taxon>
        <taxon>Virgisporangium</taxon>
    </lineage>
</organism>
<dbReference type="EMBL" id="BOPH01000129">
    <property type="protein sequence ID" value="GIJ74110.1"/>
    <property type="molecule type" value="Genomic_DNA"/>
</dbReference>
<reference evidence="1" key="1">
    <citation type="submission" date="2021-01" db="EMBL/GenBank/DDBJ databases">
        <title>Whole genome shotgun sequence of Virgisporangium ochraceum NBRC 16418.</title>
        <authorList>
            <person name="Komaki H."/>
            <person name="Tamura T."/>
        </authorList>
    </citation>
    <scope>NUCLEOTIDE SEQUENCE</scope>
    <source>
        <strain evidence="1">NBRC 16418</strain>
    </source>
</reference>
<comment type="caution">
    <text evidence="1">The sequence shown here is derived from an EMBL/GenBank/DDBJ whole genome shotgun (WGS) entry which is preliminary data.</text>
</comment>
<keyword evidence="2" id="KW-1185">Reference proteome</keyword>
<dbReference type="AlphaFoldDB" id="A0A8J4EFX3"/>
<evidence type="ECO:0000313" key="1">
    <source>
        <dbReference type="EMBL" id="GIJ74110.1"/>
    </source>
</evidence>
<evidence type="ECO:0000313" key="2">
    <source>
        <dbReference type="Proteomes" id="UP000635606"/>
    </source>
</evidence>